<feature type="compositionally biased region" description="Acidic residues" evidence="1">
    <location>
        <begin position="164"/>
        <end position="183"/>
    </location>
</feature>
<accession>A0A1J0GVW2</accession>
<dbReference type="GeneID" id="55601467"/>
<keyword evidence="3" id="KW-1185">Reference proteome</keyword>
<dbReference type="KEGG" id="vg:55601467"/>
<name>A0A1J0GVW2_9CAUD</name>
<protein>
    <submittedName>
        <fullName evidence="2">Uncharacterized protein</fullName>
    </submittedName>
</protein>
<organism evidence="2 3">
    <name type="scientific">Streptomyces phage BRock</name>
    <dbReference type="NCBI Taxonomy" id="1913591"/>
    <lineage>
        <taxon>Viruses</taxon>
        <taxon>Duplodnaviria</taxon>
        <taxon>Heunggongvirae</taxon>
        <taxon>Uroviricota</taxon>
        <taxon>Caudoviricetes</taxon>
        <taxon>Borockvirus</taxon>
        <taxon>Borockvirus brock</taxon>
    </lineage>
</organism>
<dbReference type="RefSeq" id="YP_009831778.1">
    <property type="nucleotide sequence ID" value="NC_048650.1"/>
</dbReference>
<evidence type="ECO:0000313" key="2">
    <source>
        <dbReference type="EMBL" id="APC46315.1"/>
    </source>
</evidence>
<sequence>MSEQLTGAPLAETIKNITIKLPSLHDQTTWFWTNNTSLYALERDGTPYRVDADIVHLNDILELIDTEDPEDKVDCGATLCAAGWACILNGYSLETVKDGYKYVTWAVKDGKHYEIQKLGADLLELSEYDAEKLFLSTNDEEAIDALEIIAKGGKLDWSDIIQEREDEEDDDDYDDDPYNDYDY</sequence>
<evidence type="ECO:0000256" key="1">
    <source>
        <dbReference type="SAM" id="MobiDB-lite"/>
    </source>
</evidence>
<evidence type="ECO:0000313" key="3">
    <source>
        <dbReference type="Proteomes" id="UP000224898"/>
    </source>
</evidence>
<reference evidence="2 3" key="1">
    <citation type="submission" date="2016-09" db="EMBL/GenBank/DDBJ databases">
        <title>Complete Genome Sequence of Streptomyces 5a phage BRock.</title>
        <authorList>
            <person name="Crossman A."/>
            <person name="Baron S."/>
            <person name="Jamdagni P."/>
            <person name="Khatri P."/>
            <person name="Sharma D."/>
            <person name="Pandey M."/>
            <person name="Goyal S."/>
            <person name="Kumar S."/>
            <person name="Phogat A."/>
            <person name="Chawla G."/>
            <person name="Pasricha M."/>
            <person name="Gupta K."/>
            <person name="Bazzad D."/>
            <person name="Aggarwal V."/>
            <person name="Poughat A."/>
            <person name="Singh K."/>
            <person name="Rana P."/>
            <person name="Gautam R."/>
            <person name="Sharma V."/>
            <person name="Tyagi D."/>
            <person name="Shahi A."/>
            <person name="Jangra N."/>
            <person name="Malik M."/>
            <person name="Sidhu P.K."/>
            <person name="Malik S."/>
            <person name="Ghalyan Y."/>
            <person name="Sharma S.S."/>
            <person name="Malik A."/>
            <person name="Chuttani R."/>
            <person name="Bamal N."/>
            <person name="Bhadula D."/>
            <person name="Batra A."/>
            <person name="Temple L."/>
            <person name="Nehra K."/>
        </authorList>
    </citation>
    <scope>NUCLEOTIDE SEQUENCE [LARGE SCALE GENOMIC DNA]</scope>
</reference>
<dbReference type="Proteomes" id="UP000224898">
    <property type="component" value="Segment"/>
</dbReference>
<feature type="region of interest" description="Disordered" evidence="1">
    <location>
        <begin position="161"/>
        <end position="183"/>
    </location>
</feature>
<proteinExistence type="predicted"/>
<dbReference type="EMBL" id="KX925554">
    <property type="protein sequence ID" value="APC46315.1"/>
    <property type="molecule type" value="Genomic_DNA"/>
</dbReference>